<gene>
    <name evidence="1" type="ORF">C1SCF055_LOCUS25980</name>
</gene>
<protein>
    <recommendedName>
        <fullName evidence="4">Ankyrin repeat protein</fullName>
    </recommendedName>
</protein>
<dbReference type="AlphaFoldDB" id="A0A9P1CY06"/>
<evidence type="ECO:0000313" key="1">
    <source>
        <dbReference type="EMBL" id="CAI3999808.1"/>
    </source>
</evidence>
<proteinExistence type="predicted"/>
<evidence type="ECO:0000313" key="2">
    <source>
        <dbReference type="EMBL" id="CAL1153183.1"/>
    </source>
</evidence>
<evidence type="ECO:0000313" key="3">
    <source>
        <dbReference type="Proteomes" id="UP001152797"/>
    </source>
</evidence>
<dbReference type="EMBL" id="CAMXCT020002680">
    <property type="protein sequence ID" value="CAL1153183.1"/>
    <property type="molecule type" value="Genomic_DNA"/>
</dbReference>
<organism evidence="1">
    <name type="scientific">Cladocopium goreaui</name>
    <dbReference type="NCBI Taxonomy" id="2562237"/>
    <lineage>
        <taxon>Eukaryota</taxon>
        <taxon>Sar</taxon>
        <taxon>Alveolata</taxon>
        <taxon>Dinophyceae</taxon>
        <taxon>Suessiales</taxon>
        <taxon>Symbiodiniaceae</taxon>
        <taxon>Cladocopium</taxon>
    </lineage>
</organism>
<keyword evidence="3" id="KW-1185">Reference proteome</keyword>
<comment type="caution">
    <text evidence="1">The sequence shown here is derived from an EMBL/GenBank/DDBJ whole genome shotgun (WGS) entry which is preliminary data.</text>
</comment>
<sequence>MLQRRAQLLRSFLDRHGFDYVNRPRSLKGSQIKMEPVYPIEVAMELGNWGMVKILLDAGANPPSSPSSPSSPSTSIGSIFNWALAHLKPDKISAPGPLRSCLRTGLRCKSGRSGIVSVEL</sequence>
<accession>A0A9P1CY06</accession>
<name>A0A9P1CY06_9DINO</name>
<evidence type="ECO:0008006" key="4">
    <source>
        <dbReference type="Google" id="ProtNLM"/>
    </source>
</evidence>
<dbReference type="EMBL" id="CAMXCT010002680">
    <property type="protein sequence ID" value="CAI3999808.1"/>
    <property type="molecule type" value="Genomic_DNA"/>
</dbReference>
<reference evidence="1" key="1">
    <citation type="submission" date="2022-10" db="EMBL/GenBank/DDBJ databases">
        <authorList>
            <person name="Chen Y."/>
            <person name="Dougan E. K."/>
            <person name="Chan C."/>
            <person name="Rhodes N."/>
            <person name="Thang M."/>
        </authorList>
    </citation>
    <scope>NUCLEOTIDE SEQUENCE</scope>
</reference>
<reference evidence="2" key="2">
    <citation type="submission" date="2024-04" db="EMBL/GenBank/DDBJ databases">
        <authorList>
            <person name="Chen Y."/>
            <person name="Shah S."/>
            <person name="Dougan E. K."/>
            <person name="Thang M."/>
            <person name="Chan C."/>
        </authorList>
    </citation>
    <scope>NUCLEOTIDE SEQUENCE [LARGE SCALE GENOMIC DNA]</scope>
</reference>
<dbReference type="Proteomes" id="UP001152797">
    <property type="component" value="Unassembled WGS sequence"/>
</dbReference>
<dbReference type="EMBL" id="CAMXCT030002680">
    <property type="protein sequence ID" value="CAL4787120.1"/>
    <property type="molecule type" value="Genomic_DNA"/>
</dbReference>